<keyword evidence="2" id="KW-0503">Monooxygenase</keyword>
<keyword evidence="2" id="KW-0479">Metal-binding</keyword>
<dbReference type="Proteomes" id="UP000727456">
    <property type="component" value="Unassembled WGS sequence"/>
</dbReference>
<dbReference type="InterPro" id="IPR017972">
    <property type="entry name" value="Cyt_P450_CS"/>
</dbReference>
<accession>A0ABX0TTD7</accession>
<dbReference type="Pfam" id="PF00067">
    <property type="entry name" value="p450"/>
    <property type="match status" value="1"/>
</dbReference>
<organism evidence="3 4">
    <name type="scientific">Sphingomonas vulcanisoli</name>
    <dbReference type="NCBI Taxonomy" id="1658060"/>
    <lineage>
        <taxon>Bacteria</taxon>
        <taxon>Pseudomonadati</taxon>
        <taxon>Pseudomonadota</taxon>
        <taxon>Alphaproteobacteria</taxon>
        <taxon>Sphingomonadales</taxon>
        <taxon>Sphingomonadaceae</taxon>
        <taxon>Sphingomonas</taxon>
    </lineage>
</organism>
<dbReference type="InterPro" id="IPR036396">
    <property type="entry name" value="Cyt_P450_sf"/>
</dbReference>
<proteinExistence type="inferred from homology"/>
<evidence type="ECO:0000313" key="3">
    <source>
        <dbReference type="EMBL" id="NIJ08762.1"/>
    </source>
</evidence>
<evidence type="ECO:0000313" key="4">
    <source>
        <dbReference type="Proteomes" id="UP000727456"/>
    </source>
</evidence>
<dbReference type="PANTHER" id="PTHR46696:SF4">
    <property type="entry name" value="BIOTIN BIOSYNTHESIS CYTOCHROME P450"/>
    <property type="match status" value="1"/>
</dbReference>
<dbReference type="PANTHER" id="PTHR46696">
    <property type="entry name" value="P450, PUTATIVE (EUROFUNG)-RELATED"/>
    <property type="match status" value="1"/>
</dbReference>
<sequence length="420" mass="46604">MNAPVQINPDLFSDEILSEPNPFYSETIPHSPVVYVPSRQLYAVLSYDLVVQVADDHINFSSQFGELLKGLGATDPEIMAVLSEGWPLTDSLISNDPPLHGRFRRLVSRAFTMPRVAAMEAEIRNTARELVDAIERRGACDFVTNFAIPLPILVISRLLGSGEVPVQTVKEWSDAFVHLFGGKASRDVQLASAHLIVAFQRHFIGKIAERRADRTIEDIIASLVHARTEDDEPLSDAEILSVIQALLIAGNETTTSTLAEGMKLFIEHPQQVEKVLRNPKLFGDMVEEILRLTSPAAGLWRIAANDTQLGEVAIPKGALLNLRFAAANRDPGHFPDPNKFDVERPNARTHLAFGRGIHMCIGNMLARKELVIGFEELLTRLTDFRITDRAALNYPPNMVTRGLSALPISFRRQLERADAL</sequence>
<evidence type="ECO:0000256" key="1">
    <source>
        <dbReference type="ARBA" id="ARBA00010617"/>
    </source>
</evidence>
<dbReference type="PRINTS" id="PR00385">
    <property type="entry name" value="P450"/>
</dbReference>
<comment type="similarity">
    <text evidence="1 2">Belongs to the cytochrome P450 family.</text>
</comment>
<keyword evidence="2" id="KW-0560">Oxidoreductase</keyword>
<keyword evidence="2" id="KW-0408">Iron</keyword>
<dbReference type="RefSeq" id="WP_167073736.1">
    <property type="nucleotide sequence ID" value="NZ_JAAOZC010000006.1"/>
</dbReference>
<name>A0ABX0TTD7_9SPHN</name>
<gene>
    <name evidence="3" type="ORF">FHS31_002386</name>
</gene>
<evidence type="ECO:0000256" key="2">
    <source>
        <dbReference type="RuleBase" id="RU000461"/>
    </source>
</evidence>
<keyword evidence="2" id="KW-0349">Heme</keyword>
<reference evidence="3 4" key="1">
    <citation type="submission" date="2020-03" db="EMBL/GenBank/DDBJ databases">
        <title>Genomic Encyclopedia of Type Strains, Phase III (KMG-III): the genomes of soil and plant-associated and newly described type strains.</title>
        <authorList>
            <person name="Whitman W."/>
        </authorList>
    </citation>
    <scope>NUCLEOTIDE SEQUENCE [LARGE SCALE GENOMIC DNA]</scope>
    <source>
        <strain evidence="3 4">CECT 8804</strain>
    </source>
</reference>
<comment type="caution">
    <text evidence="3">The sequence shown here is derived from an EMBL/GenBank/DDBJ whole genome shotgun (WGS) entry which is preliminary data.</text>
</comment>
<keyword evidence="4" id="KW-1185">Reference proteome</keyword>
<protein>
    <submittedName>
        <fullName evidence="3">Cytochrome P450</fullName>
    </submittedName>
</protein>
<dbReference type="PRINTS" id="PR00359">
    <property type="entry name" value="BP450"/>
</dbReference>
<dbReference type="InterPro" id="IPR002397">
    <property type="entry name" value="Cyt_P450_B"/>
</dbReference>
<dbReference type="EMBL" id="JAAOZC010000006">
    <property type="protein sequence ID" value="NIJ08762.1"/>
    <property type="molecule type" value="Genomic_DNA"/>
</dbReference>
<dbReference type="SUPFAM" id="SSF48264">
    <property type="entry name" value="Cytochrome P450"/>
    <property type="match status" value="1"/>
</dbReference>
<dbReference type="PROSITE" id="PS00086">
    <property type="entry name" value="CYTOCHROME_P450"/>
    <property type="match status" value="1"/>
</dbReference>
<dbReference type="Gene3D" id="1.10.630.10">
    <property type="entry name" value="Cytochrome P450"/>
    <property type="match status" value="1"/>
</dbReference>
<dbReference type="InterPro" id="IPR001128">
    <property type="entry name" value="Cyt_P450"/>
</dbReference>